<sequence length="140" mass="14302">MRDLMNHIHPITAIQPTRATDNTALVSAIIDTAGFNSLTFVPMVGTVATAGAAFAVTVEHGDAADLSDAVAVPADQLLGTLGLAGFTGADDGETRKLGYVGYRQFVRLRITPTGNAGNADVGVLAVLGHPAHMPTANPPA</sequence>
<evidence type="ECO:0000313" key="2">
    <source>
        <dbReference type="Proteomes" id="UP001628281"/>
    </source>
</evidence>
<dbReference type="RefSeq" id="WP_407825134.1">
    <property type="nucleotide sequence ID" value="NZ_JBJLSN010000039.1"/>
</dbReference>
<reference evidence="1 2" key="1">
    <citation type="submission" date="2024-11" db="EMBL/GenBank/DDBJ databases">
        <title>Draft genome sequences of two bacteria associated to sugarcane roots in Colombia.</title>
        <authorList>
            <person name="Pardo-Diaz S."/>
            <person name="Masmela-Mendoza J."/>
            <person name="Delgadillo-Duran P."/>
            <person name="Bautista E.J."/>
            <person name="Rojas-Tapias D.F."/>
        </authorList>
    </citation>
    <scope>NUCLEOTIDE SEQUENCE [LARGE SCALE GENOMIC DNA]</scope>
    <source>
        <strain evidence="1 2">Ap18</strain>
    </source>
</reference>
<protein>
    <submittedName>
        <fullName evidence="1">Uncharacterized protein</fullName>
    </submittedName>
</protein>
<accession>A0ABW8VFD0</accession>
<name>A0ABW8VFD0_9PROT</name>
<proteinExistence type="predicted"/>
<keyword evidence="2" id="KW-1185">Reference proteome</keyword>
<dbReference type="EMBL" id="JBJLSN010000039">
    <property type="protein sequence ID" value="MFL7903978.1"/>
    <property type="molecule type" value="Genomic_DNA"/>
</dbReference>
<comment type="caution">
    <text evidence="1">The sequence shown here is derived from an EMBL/GenBank/DDBJ whole genome shotgun (WGS) entry which is preliminary data.</text>
</comment>
<organism evidence="1 2">
    <name type="scientific">Azospirillum argentinense</name>
    <dbReference type="NCBI Taxonomy" id="2970906"/>
    <lineage>
        <taxon>Bacteria</taxon>
        <taxon>Pseudomonadati</taxon>
        <taxon>Pseudomonadota</taxon>
        <taxon>Alphaproteobacteria</taxon>
        <taxon>Rhodospirillales</taxon>
        <taxon>Azospirillaceae</taxon>
        <taxon>Azospirillum</taxon>
    </lineage>
</organism>
<dbReference type="Proteomes" id="UP001628281">
    <property type="component" value="Unassembled WGS sequence"/>
</dbReference>
<gene>
    <name evidence="1" type="ORF">ACJ41P_22780</name>
</gene>
<evidence type="ECO:0000313" key="1">
    <source>
        <dbReference type="EMBL" id="MFL7903978.1"/>
    </source>
</evidence>